<accession>A0A1M4WQL3</accession>
<reference evidence="1 2" key="1">
    <citation type="submission" date="2016-11" db="EMBL/GenBank/DDBJ databases">
        <authorList>
            <person name="Jaros S."/>
            <person name="Januszkiewicz K."/>
            <person name="Wedrychowicz H."/>
        </authorList>
    </citation>
    <scope>NUCLEOTIDE SEQUENCE [LARGE SCALE GENOMIC DNA]</scope>
    <source>
        <strain evidence="1 2">DSM 17918</strain>
    </source>
</reference>
<keyword evidence="2" id="KW-1185">Reference proteome</keyword>
<sequence length="57" mass="6690">MRCPHCKSTNIGKIGKKMYFCRDCTCEFKVEKWGALVYEYDVDGSVSKKYKVCVNWL</sequence>
<dbReference type="EMBL" id="FQVH01000006">
    <property type="protein sequence ID" value="SHE83504.1"/>
    <property type="molecule type" value="Genomic_DNA"/>
</dbReference>
<protein>
    <recommendedName>
        <fullName evidence="3">Transposase zinc-ribbon domain-containing protein</fullName>
    </recommendedName>
</protein>
<gene>
    <name evidence="1" type="ORF">SAMN02746089_00877</name>
</gene>
<name>A0A1M4WQL3_9THEO</name>
<dbReference type="RefSeq" id="WP_200792760.1">
    <property type="nucleotide sequence ID" value="NZ_FQVH01000006.1"/>
</dbReference>
<dbReference type="AlphaFoldDB" id="A0A1M4WQL3"/>
<evidence type="ECO:0008006" key="3">
    <source>
        <dbReference type="Google" id="ProtNLM"/>
    </source>
</evidence>
<evidence type="ECO:0000313" key="2">
    <source>
        <dbReference type="Proteomes" id="UP000184088"/>
    </source>
</evidence>
<dbReference type="Proteomes" id="UP000184088">
    <property type="component" value="Unassembled WGS sequence"/>
</dbReference>
<proteinExistence type="predicted"/>
<evidence type="ECO:0000313" key="1">
    <source>
        <dbReference type="EMBL" id="SHE83504.1"/>
    </source>
</evidence>
<organism evidence="1 2">
    <name type="scientific">Caldanaerobius fijiensis DSM 17918</name>
    <dbReference type="NCBI Taxonomy" id="1121256"/>
    <lineage>
        <taxon>Bacteria</taxon>
        <taxon>Bacillati</taxon>
        <taxon>Bacillota</taxon>
        <taxon>Clostridia</taxon>
        <taxon>Thermoanaerobacterales</taxon>
        <taxon>Thermoanaerobacteraceae</taxon>
        <taxon>Caldanaerobius</taxon>
    </lineage>
</organism>